<dbReference type="GO" id="GO:0003677">
    <property type="term" value="F:DNA binding"/>
    <property type="evidence" value="ECO:0007669"/>
    <property type="project" value="UniProtKB-KW"/>
</dbReference>
<dbReference type="InterPro" id="IPR002104">
    <property type="entry name" value="Integrase_catalytic"/>
</dbReference>
<dbReference type="Gene3D" id="1.10.443.10">
    <property type="entry name" value="Intergrase catalytic core"/>
    <property type="match status" value="1"/>
</dbReference>
<name>A0A6I3Q2J2_9FIRM</name>
<evidence type="ECO:0000313" key="5">
    <source>
        <dbReference type="Proteomes" id="UP000449193"/>
    </source>
</evidence>
<dbReference type="Pfam" id="PF00589">
    <property type="entry name" value="Phage_integrase"/>
    <property type="match status" value="1"/>
</dbReference>
<dbReference type="InterPro" id="IPR010998">
    <property type="entry name" value="Integrase_recombinase_N"/>
</dbReference>
<keyword evidence="2" id="KW-0233">DNA recombination</keyword>
<protein>
    <submittedName>
        <fullName evidence="4">Tyrosine-type recombinase/integrase</fullName>
    </submittedName>
</protein>
<evidence type="ECO:0000256" key="1">
    <source>
        <dbReference type="ARBA" id="ARBA00023125"/>
    </source>
</evidence>
<reference evidence="4 5" key="1">
    <citation type="journal article" date="2019" name="Nat. Med.">
        <title>A library of human gut bacterial isolates paired with longitudinal multiomics data enables mechanistic microbiome research.</title>
        <authorList>
            <person name="Poyet M."/>
            <person name="Groussin M."/>
            <person name="Gibbons S.M."/>
            <person name="Avila-Pacheco J."/>
            <person name="Jiang X."/>
            <person name="Kearney S.M."/>
            <person name="Perrotta A.R."/>
            <person name="Berdy B."/>
            <person name="Zhao S."/>
            <person name="Lieberman T.D."/>
            <person name="Swanson P.K."/>
            <person name="Smith M."/>
            <person name="Roesemann S."/>
            <person name="Alexander J.E."/>
            <person name="Rich S.A."/>
            <person name="Livny J."/>
            <person name="Vlamakis H."/>
            <person name="Clish C."/>
            <person name="Bullock K."/>
            <person name="Deik A."/>
            <person name="Scott J."/>
            <person name="Pierce K.A."/>
            <person name="Xavier R.J."/>
            <person name="Alm E.J."/>
        </authorList>
    </citation>
    <scope>NUCLEOTIDE SEQUENCE [LARGE SCALE GENOMIC DNA]</scope>
    <source>
        <strain evidence="4 5">BIOML-A7</strain>
    </source>
</reference>
<gene>
    <name evidence="4" type="ORF">GMD52_05735</name>
</gene>
<dbReference type="Gene3D" id="1.10.150.130">
    <property type="match status" value="1"/>
</dbReference>
<sequence length="381" mass="43271">MCGVSLKLQKVTSEDIDKLYATLLQTKRGQYVQGIRQRWTPAQEAKKKCLSTTMVKEVRDVLNAGFETAVEWKRITRNPMPKKGPQKDSVEREIWEADTVLAALEDLEDDPLLHLLVHMTFIGSLREGEAVGVQLSDINFDFKGVGAFSVTKTIQRVRKDALTSVNEKTILFRFPEVFSGKKSILVLKKLKTKSSERVIFMTPQLREEIQTRLKQIEEDKERLGERYFDYGLLICQPNGRPIEPALSYKRFKKWLAQQEGQYPDIVFHGLRHSSSTYKLELSEGDIKSVQGDTGHKTAGVLLNTYAHIRNQPRMELTKKIAREFYKQSDSHAAASSNSEPPKTADEPLPASDVTEKLIITMLKNSPDLQQKLLRALIAPDA</sequence>
<dbReference type="SUPFAM" id="SSF56349">
    <property type="entry name" value="DNA breaking-rejoining enzymes"/>
    <property type="match status" value="1"/>
</dbReference>
<dbReference type="AlphaFoldDB" id="A0A6I3Q2J2"/>
<dbReference type="GO" id="GO:0006310">
    <property type="term" value="P:DNA recombination"/>
    <property type="evidence" value="ECO:0007669"/>
    <property type="project" value="UniProtKB-KW"/>
</dbReference>
<evidence type="ECO:0000256" key="2">
    <source>
        <dbReference type="ARBA" id="ARBA00023172"/>
    </source>
</evidence>
<dbReference type="PROSITE" id="PS51898">
    <property type="entry name" value="TYR_RECOMBINASE"/>
    <property type="match status" value="1"/>
</dbReference>
<dbReference type="Proteomes" id="UP000449193">
    <property type="component" value="Unassembled WGS sequence"/>
</dbReference>
<feature type="region of interest" description="Disordered" evidence="3">
    <location>
        <begin position="327"/>
        <end position="349"/>
    </location>
</feature>
<comment type="caution">
    <text evidence="4">The sequence shown here is derived from an EMBL/GenBank/DDBJ whole genome shotgun (WGS) entry which is preliminary data.</text>
</comment>
<dbReference type="InterPro" id="IPR011010">
    <property type="entry name" value="DNA_brk_join_enz"/>
</dbReference>
<evidence type="ECO:0000256" key="3">
    <source>
        <dbReference type="SAM" id="MobiDB-lite"/>
    </source>
</evidence>
<dbReference type="RefSeq" id="WP_155200884.1">
    <property type="nucleotide sequence ID" value="NZ_WMZL01000002.1"/>
</dbReference>
<accession>A0A6I3Q2J2</accession>
<keyword evidence="1" id="KW-0238">DNA-binding</keyword>
<evidence type="ECO:0000313" key="4">
    <source>
        <dbReference type="EMBL" id="MTS51037.1"/>
    </source>
</evidence>
<dbReference type="GO" id="GO:0015074">
    <property type="term" value="P:DNA integration"/>
    <property type="evidence" value="ECO:0007669"/>
    <property type="project" value="InterPro"/>
</dbReference>
<organism evidence="4 5">
    <name type="scientific">Ruthenibacterium lactatiformans</name>
    <dbReference type="NCBI Taxonomy" id="1550024"/>
    <lineage>
        <taxon>Bacteria</taxon>
        <taxon>Bacillati</taxon>
        <taxon>Bacillota</taxon>
        <taxon>Clostridia</taxon>
        <taxon>Eubacteriales</taxon>
        <taxon>Oscillospiraceae</taxon>
        <taxon>Ruthenibacterium</taxon>
    </lineage>
</organism>
<dbReference type="InterPro" id="IPR013762">
    <property type="entry name" value="Integrase-like_cat_sf"/>
</dbReference>
<dbReference type="EMBL" id="WMZR01000006">
    <property type="protein sequence ID" value="MTS51037.1"/>
    <property type="molecule type" value="Genomic_DNA"/>
</dbReference>
<proteinExistence type="predicted"/>